<dbReference type="GO" id="GO:0042545">
    <property type="term" value="P:cell wall modification"/>
    <property type="evidence" value="ECO:0007669"/>
    <property type="project" value="UniProtKB-UniRule"/>
</dbReference>
<keyword evidence="10" id="KW-1015">Disulfide bond</keyword>
<evidence type="ECO:0000256" key="2">
    <source>
        <dbReference type="ARBA" id="ARBA00005184"/>
    </source>
</evidence>
<feature type="active site" evidence="14">
    <location>
        <position position="420"/>
    </location>
</feature>
<dbReference type="SUPFAM" id="SSF51126">
    <property type="entry name" value="Pectin lyase-like"/>
    <property type="match status" value="1"/>
</dbReference>
<keyword evidence="16" id="KW-1133">Transmembrane helix</keyword>
<comment type="subcellular location">
    <subcellularLocation>
        <location evidence="1 15">Secreted</location>
        <location evidence="1 15">Cell wall</location>
    </subcellularLocation>
</comment>
<evidence type="ECO:0000256" key="3">
    <source>
        <dbReference type="ARBA" id="ARBA00006027"/>
    </source>
</evidence>
<comment type="similarity">
    <text evidence="3">In the N-terminal section; belongs to the PMEI family.</text>
</comment>
<dbReference type="EMBL" id="BAABME010030442">
    <property type="protein sequence ID" value="GAA0141356.1"/>
    <property type="molecule type" value="Genomic_DNA"/>
</dbReference>
<dbReference type="InterPro" id="IPR033131">
    <property type="entry name" value="Pectinesterase_Asp_AS"/>
</dbReference>
<dbReference type="NCBIfam" id="TIGR01614">
    <property type="entry name" value="PME_inhib"/>
    <property type="match status" value="1"/>
</dbReference>
<feature type="domain" description="Pectinesterase inhibitor" evidence="17">
    <location>
        <begin position="68"/>
        <end position="223"/>
    </location>
</feature>
<gene>
    <name evidence="18" type="ORF">LIER_42661</name>
</gene>
<dbReference type="Pfam" id="PF04043">
    <property type="entry name" value="PMEI"/>
    <property type="match status" value="1"/>
</dbReference>
<dbReference type="FunFam" id="1.20.140.40:FF:000010">
    <property type="entry name" value="Pectinesterase"/>
    <property type="match status" value="1"/>
</dbReference>
<comment type="caution">
    <text evidence="18">The sequence shown here is derived from an EMBL/GenBank/DDBJ whole genome shotgun (WGS) entry which is preliminary data.</text>
</comment>
<evidence type="ECO:0000256" key="8">
    <source>
        <dbReference type="ARBA" id="ARBA00022801"/>
    </source>
</evidence>
<keyword evidence="19" id="KW-1185">Reference proteome</keyword>
<sequence>MDSIKSFKGYGMVDEPEEKSYRKKTRKRIIIASLSSIVLVVIIVGAIAGALVNKNKENSRKNSSVSTSTAAELKSVCDVTEHKKSCFSSMSELNTANSTDPETIFLLSLQVAKHSINKLSALPQEWMSKTDDPFVKKAIEVCGVVFDEALDKVTQSISLTNAKNGGWALSVPKINDLKTWLSAAITNQETCLDSLEEANAPILEEVKQIMKNSTEFASNSLAIVKKIFGVLGDLGLPLHRKLLEVENTEVFPDWIGKADKRLLREVKPRPNVTVAHDGTGDVRTLKEAFEMVELKSEYKFIVHVKAGKYVENVVLNKSFWNIMMYGDGKINTIISGSLSNADNITTFDTPTFAISGRGFIARDIGFENTAGPEKHQAVAMRSGSDLSVFYKCSFNAFQDTLYAHSNRQFYRECDITGTIDFIFGNAAVVLQNCNIQPRQPLPKQLITITAQGKKDPNQNTGISIQKCSMSPFNNLTAPAYLGRPWKPYSTTIIMQSEIGGFLNPGGWVEWESGVEPPSSIFYAEYENSGPGANVENRVKWDGYKSMLTKKEASKFTVESFIQGNNWLMETGVIFDAGL</sequence>
<dbReference type="Proteomes" id="UP001454036">
    <property type="component" value="Unassembled WGS sequence"/>
</dbReference>
<accession>A0AAV3NR99</accession>
<evidence type="ECO:0000259" key="17">
    <source>
        <dbReference type="SMART" id="SM00856"/>
    </source>
</evidence>
<protein>
    <recommendedName>
        <fullName evidence="5 15">Pectinesterase</fullName>
        <ecNumber evidence="5 15">3.1.1.11</ecNumber>
    </recommendedName>
</protein>
<evidence type="ECO:0000256" key="12">
    <source>
        <dbReference type="ARBA" id="ARBA00023316"/>
    </source>
</evidence>
<comment type="function">
    <text evidence="15">Acts in the modification of cell walls via demethylesterification of cell wall pectin.</text>
</comment>
<dbReference type="GO" id="GO:0030599">
    <property type="term" value="F:pectinesterase activity"/>
    <property type="evidence" value="ECO:0007669"/>
    <property type="project" value="UniProtKB-UniRule"/>
</dbReference>
<dbReference type="PROSITE" id="PS00503">
    <property type="entry name" value="PECTINESTERASE_2"/>
    <property type="match status" value="1"/>
</dbReference>
<dbReference type="SMART" id="SM00856">
    <property type="entry name" value="PMEI"/>
    <property type="match status" value="1"/>
</dbReference>
<evidence type="ECO:0000256" key="5">
    <source>
        <dbReference type="ARBA" id="ARBA00013229"/>
    </source>
</evidence>
<dbReference type="InterPro" id="IPR006501">
    <property type="entry name" value="Pectinesterase_inhib_dom"/>
</dbReference>
<evidence type="ECO:0000256" key="7">
    <source>
        <dbReference type="ARBA" id="ARBA00022525"/>
    </source>
</evidence>
<keyword evidence="12 15" id="KW-0961">Cell wall biogenesis/degradation</keyword>
<evidence type="ECO:0000256" key="1">
    <source>
        <dbReference type="ARBA" id="ARBA00004191"/>
    </source>
</evidence>
<evidence type="ECO:0000256" key="15">
    <source>
        <dbReference type="RuleBase" id="RU000589"/>
    </source>
</evidence>
<feature type="transmembrane region" description="Helical" evidence="16">
    <location>
        <begin position="29"/>
        <end position="52"/>
    </location>
</feature>
<evidence type="ECO:0000256" key="10">
    <source>
        <dbReference type="ARBA" id="ARBA00023157"/>
    </source>
</evidence>
<keyword evidence="11" id="KW-0325">Glycoprotein</keyword>
<comment type="similarity">
    <text evidence="4">In the C-terminal section; belongs to the pectinesterase family.</text>
</comment>
<dbReference type="InterPro" id="IPR012334">
    <property type="entry name" value="Pectin_lyas_fold"/>
</dbReference>
<evidence type="ECO:0000256" key="11">
    <source>
        <dbReference type="ARBA" id="ARBA00023180"/>
    </source>
</evidence>
<evidence type="ECO:0000313" key="18">
    <source>
        <dbReference type="EMBL" id="GAA0141356.1"/>
    </source>
</evidence>
<keyword evidence="16" id="KW-0812">Transmembrane</keyword>
<evidence type="ECO:0000313" key="19">
    <source>
        <dbReference type="Proteomes" id="UP001454036"/>
    </source>
</evidence>
<organism evidence="18 19">
    <name type="scientific">Lithospermum erythrorhizon</name>
    <name type="common">Purple gromwell</name>
    <name type="synonym">Lithospermum officinale var. erythrorhizon</name>
    <dbReference type="NCBI Taxonomy" id="34254"/>
    <lineage>
        <taxon>Eukaryota</taxon>
        <taxon>Viridiplantae</taxon>
        <taxon>Streptophyta</taxon>
        <taxon>Embryophyta</taxon>
        <taxon>Tracheophyta</taxon>
        <taxon>Spermatophyta</taxon>
        <taxon>Magnoliopsida</taxon>
        <taxon>eudicotyledons</taxon>
        <taxon>Gunneridae</taxon>
        <taxon>Pentapetalae</taxon>
        <taxon>asterids</taxon>
        <taxon>lamiids</taxon>
        <taxon>Boraginales</taxon>
        <taxon>Boraginaceae</taxon>
        <taxon>Boraginoideae</taxon>
        <taxon>Lithospermeae</taxon>
        <taxon>Lithospermum</taxon>
    </lineage>
</organism>
<dbReference type="PANTHER" id="PTHR31707">
    <property type="entry name" value="PECTINESTERASE"/>
    <property type="match status" value="1"/>
</dbReference>
<dbReference type="InterPro" id="IPR011050">
    <property type="entry name" value="Pectin_lyase_fold/virulence"/>
</dbReference>
<dbReference type="EC" id="3.1.1.11" evidence="5 15"/>
<dbReference type="InterPro" id="IPR018040">
    <property type="entry name" value="Pectinesterase_Tyr_AS"/>
</dbReference>
<evidence type="ECO:0000256" key="6">
    <source>
        <dbReference type="ARBA" id="ARBA00022512"/>
    </source>
</evidence>
<dbReference type="InterPro" id="IPR000070">
    <property type="entry name" value="Pectinesterase_cat"/>
</dbReference>
<dbReference type="Gene3D" id="2.160.20.10">
    <property type="entry name" value="Single-stranded right-handed beta-helix, Pectin lyase-like"/>
    <property type="match status" value="1"/>
</dbReference>
<keyword evidence="6 15" id="KW-0134">Cell wall</keyword>
<dbReference type="GO" id="GO:0004857">
    <property type="term" value="F:enzyme inhibitor activity"/>
    <property type="evidence" value="ECO:0007669"/>
    <property type="project" value="InterPro"/>
</dbReference>
<reference evidence="18 19" key="1">
    <citation type="submission" date="2024-01" db="EMBL/GenBank/DDBJ databases">
        <title>The complete chloroplast genome sequence of Lithospermum erythrorhizon: insights into the phylogenetic relationship among Boraginaceae species and the maternal lineages of purple gromwells.</title>
        <authorList>
            <person name="Okada T."/>
            <person name="Watanabe K."/>
        </authorList>
    </citation>
    <scope>NUCLEOTIDE SEQUENCE [LARGE SCALE GENOMIC DNA]</scope>
</reference>
<evidence type="ECO:0000256" key="4">
    <source>
        <dbReference type="ARBA" id="ARBA00007786"/>
    </source>
</evidence>
<evidence type="ECO:0000256" key="16">
    <source>
        <dbReference type="SAM" id="Phobius"/>
    </source>
</evidence>
<dbReference type="Pfam" id="PF01095">
    <property type="entry name" value="Pectinesterase"/>
    <property type="match status" value="1"/>
</dbReference>
<keyword evidence="8 15" id="KW-0378">Hydrolase</keyword>
<keyword evidence="7 15" id="KW-0964">Secreted</keyword>
<evidence type="ECO:0000256" key="13">
    <source>
        <dbReference type="ARBA" id="ARBA00047928"/>
    </source>
</evidence>
<keyword evidence="16" id="KW-0472">Membrane</keyword>
<comment type="catalytic activity">
    <reaction evidence="13 15">
        <text>[(1-&gt;4)-alpha-D-galacturonosyl methyl ester](n) + n H2O = [(1-&gt;4)-alpha-D-galacturonosyl](n) + n methanol + n H(+)</text>
        <dbReference type="Rhea" id="RHEA:22380"/>
        <dbReference type="Rhea" id="RHEA-COMP:14570"/>
        <dbReference type="Rhea" id="RHEA-COMP:14573"/>
        <dbReference type="ChEBI" id="CHEBI:15377"/>
        <dbReference type="ChEBI" id="CHEBI:15378"/>
        <dbReference type="ChEBI" id="CHEBI:17790"/>
        <dbReference type="ChEBI" id="CHEBI:140522"/>
        <dbReference type="ChEBI" id="CHEBI:140523"/>
        <dbReference type="EC" id="3.1.1.11"/>
    </reaction>
</comment>
<name>A0AAV3NR99_LITER</name>
<dbReference type="AlphaFoldDB" id="A0AAV3NR99"/>
<dbReference type="GO" id="GO:0045490">
    <property type="term" value="P:pectin catabolic process"/>
    <property type="evidence" value="ECO:0007669"/>
    <property type="project" value="UniProtKB-UniRule"/>
</dbReference>
<dbReference type="FunFam" id="2.160.20.10:FF:000001">
    <property type="entry name" value="Pectinesterase"/>
    <property type="match status" value="1"/>
</dbReference>
<comment type="pathway">
    <text evidence="2 15">Glycan metabolism; pectin degradation; 2-dehydro-3-deoxy-D-gluconate from pectin: step 1/5.</text>
</comment>
<dbReference type="InterPro" id="IPR035513">
    <property type="entry name" value="Invertase/methylesterase_inhib"/>
</dbReference>
<evidence type="ECO:0000256" key="14">
    <source>
        <dbReference type="PROSITE-ProRule" id="PRU10040"/>
    </source>
</evidence>
<proteinExistence type="inferred from homology"/>
<evidence type="ECO:0000256" key="9">
    <source>
        <dbReference type="ARBA" id="ARBA00023085"/>
    </source>
</evidence>
<dbReference type="SUPFAM" id="SSF101148">
    <property type="entry name" value="Plant invertase/pectin methylesterase inhibitor"/>
    <property type="match status" value="1"/>
</dbReference>
<dbReference type="PROSITE" id="PS00800">
    <property type="entry name" value="PECTINESTERASE_1"/>
    <property type="match status" value="1"/>
</dbReference>
<keyword evidence="9 15" id="KW-0063">Aspartyl esterase</keyword>
<dbReference type="CDD" id="cd15798">
    <property type="entry name" value="PMEI-like_3"/>
    <property type="match status" value="1"/>
</dbReference>
<dbReference type="Gene3D" id="1.20.140.40">
    <property type="entry name" value="Invertase/pectin methylesterase inhibitor family protein"/>
    <property type="match status" value="1"/>
</dbReference>